<dbReference type="PROSITE" id="PS50110">
    <property type="entry name" value="RESPONSE_REGULATORY"/>
    <property type="match status" value="1"/>
</dbReference>
<evidence type="ECO:0000259" key="2">
    <source>
        <dbReference type="PROSITE" id="PS50110"/>
    </source>
</evidence>
<dbReference type="SUPFAM" id="SSF52172">
    <property type="entry name" value="CheY-like"/>
    <property type="match status" value="1"/>
</dbReference>
<dbReference type="Pfam" id="PF04397">
    <property type="entry name" value="LytTR"/>
    <property type="match status" value="1"/>
</dbReference>
<organism evidence="3 4">
    <name type="scientific">Agaribacillus aureus</name>
    <dbReference type="NCBI Taxonomy" id="3051825"/>
    <lineage>
        <taxon>Bacteria</taxon>
        <taxon>Pseudomonadati</taxon>
        <taxon>Bacteroidota</taxon>
        <taxon>Cytophagia</taxon>
        <taxon>Cytophagales</taxon>
        <taxon>Splendidivirgaceae</taxon>
        <taxon>Agaribacillus</taxon>
    </lineage>
</organism>
<dbReference type="PANTHER" id="PTHR45526:SF1">
    <property type="entry name" value="TRANSCRIPTIONAL REGULATORY PROTEIN DCUR-RELATED"/>
    <property type="match status" value="1"/>
</dbReference>
<dbReference type="InterPro" id="IPR001789">
    <property type="entry name" value="Sig_transdc_resp-reg_receiver"/>
</dbReference>
<reference evidence="3" key="1">
    <citation type="submission" date="2023-06" db="EMBL/GenBank/DDBJ databases">
        <title>Genomic of Agaribacillus aureum.</title>
        <authorList>
            <person name="Wang G."/>
        </authorList>
    </citation>
    <scope>NUCLEOTIDE SEQUENCE</scope>
    <source>
        <strain evidence="3">BMA12</strain>
    </source>
</reference>
<dbReference type="SMART" id="SM00448">
    <property type="entry name" value="REC"/>
    <property type="match status" value="1"/>
</dbReference>
<dbReference type="InterPro" id="IPR007492">
    <property type="entry name" value="LytTR_DNA-bd_dom"/>
</dbReference>
<dbReference type="Proteomes" id="UP001172083">
    <property type="component" value="Unassembled WGS sequence"/>
</dbReference>
<accession>A0ABT8L5M1</accession>
<proteinExistence type="predicted"/>
<dbReference type="RefSeq" id="WP_346758356.1">
    <property type="nucleotide sequence ID" value="NZ_JAUJEB010000001.1"/>
</dbReference>
<protein>
    <submittedName>
        <fullName evidence="3">Response regulator transcription factor</fullName>
    </submittedName>
</protein>
<dbReference type="SMART" id="SM00850">
    <property type="entry name" value="LytTR"/>
    <property type="match status" value="1"/>
</dbReference>
<feature type="modified residue" description="4-aspartylphosphate" evidence="1">
    <location>
        <position position="53"/>
    </location>
</feature>
<dbReference type="Pfam" id="PF00072">
    <property type="entry name" value="Response_reg"/>
    <property type="match status" value="1"/>
</dbReference>
<dbReference type="InterPro" id="IPR011006">
    <property type="entry name" value="CheY-like_superfamily"/>
</dbReference>
<dbReference type="PANTHER" id="PTHR45526">
    <property type="entry name" value="TRANSCRIPTIONAL REGULATORY PROTEIN DPIA"/>
    <property type="match status" value="1"/>
</dbReference>
<dbReference type="InterPro" id="IPR051271">
    <property type="entry name" value="2C-system_Tx_regulators"/>
</dbReference>
<dbReference type="Gene3D" id="2.40.50.1020">
    <property type="entry name" value="LytTr DNA-binding domain"/>
    <property type="match status" value="1"/>
</dbReference>
<evidence type="ECO:0000313" key="4">
    <source>
        <dbReference type="Proteomes" id="UP001172083"/>
    </source>
</evidence>
<name>A0ABT8L5M1_9BACT</name>
<keyword evidence="1" id="KW-0597">Phosphoprotein</keyword>
<evidence type="ECO:0000313" key="3">
    <source>
        <dbReference type="EMBL" id="MDN5213040.1"/>
    </source>
</evidence>
<gene>
    <name evidence="3" type="ORF">QQ020_13320</name>
</gene>
<feature type="domain" description="Response regulatory" evidence="2">
    <location>
        <begin position="2"/>
        <end position="113"/>
    </location>
</feature>
<comment type="caution">
    <text evidence="3">The sequence shown here is derived from an EMBL/GenBank/DDBJ whole genome shotgun (WGS) entry which is preliminary data.</text>
</comment>
<dbReference type="Gene3D" id="3.40.50.2300">
    <property type="match status" value="1"/>
</dbReference>
<evidence type="ECO:0000256" key="1">
    <source>
        <dbReference type="PROSITE-ProRule" id="PRU00169"/>
    </source>
</evidence>
<keyword evidence="4" id="KW-1185">Reference proteome</keyword>
<dbReference type="EMBL" id="JAUJEB010000001">
    <property type="protein sequence ID" value="MDN5213040.1"/>
    <property type="molecule type" value="Genomic_DNA"/>
</dbReference>
<sequence length="235" mass="27430">MKCVIIDDEPLAIRVLSQHIKKTKGLELVKSFENAFEALYYIQTKATDLIFLDIQMPGVNGLQFIKILKYPPKIIITSAYKEYALEALETGVIDYLLKPIAYDRFLDAVSKAMQQEPAITNARVIEKESEDSFVFVKEKAHYVKVAERDMLFLHGDRNYCVLQLVDRKIILTGNLAYYSSRLSREKFRRIHKSYLVLLSRIEKYNAESVWINNFEIPIGRTYKQSLMSYLEKKRL</sequence>